<evidence type="ECO:0000313" key="2">
    <source>
        <dbReference type="Proteomes" id="UP001642720"/>
    </source>
</evidence>
<protein>
    <submittedName>
        <fullName evidence="1">Uncharacterized protein</fullName>
    </submittedName>
</protein>
<dbReference type="EMBL" id="PPTA01000011">
    <property type="protein sequence ID" value="TFB00426.1"/>
    <property type="molecule type" value="Genomic_DNA"/>
</dbReference>
<name>A0ABY2GXK2_9HYPO</name>
<dbReference type="RefSeq" id="XP_073556627.1">
    <property type="nucleotide sequence ID" value="XM_073704919.1"/>
</dbReference>
<proteinExistence type="predicted"/>
<organism evidence="1 2">
    <name type="scientific">Trichoderma ghanense</name>
    <dbReference type="NCBI Taxonomy" id="65468"/>
    <lineage>
        <taxon>Eukaryota</taxon>
        <taxon>Fungi</taxon>
        <taxon>Dikarya</taxon>
        <taxon>Ascomycota</taxon>
        <taxon>Pezizomycotina</taxon>
        <taxon>Sordariomycetes</taxon>
        <taxon>Hypocreomycetidae</taxon>
        <taxon>Hypocreales</taxon>
        <taxon>Hypocreaceae</taxon>
        <taxon>Trichoderma</taxon>
    </lineage>
</organism>
<dbReference type="Proteomes" id="UP001642720">
    <property type="component" value="Unassembled WGS sequence"/>
</dbReference>
<reference evidence="1 2" key="1">
    <citation type="submission" date="2018-01" db="EMBL/GenBank/DDBJ databases">
        <title>Genome characterization of the sugarcane-associated fungus Trichoderma ghanense CCMA-1212 and their application in lignocelulose bioconversion.</title>
        <authorList>
            <person name="Steindorff A.S."/>
            <person name="Mendes T.D."/>
            <person name="Vilela E.S.D."/>
            <person name="Rodrigues D.S."/>
            <person name="Formighieri E.F."/>
            <person name="Melo I.S."/>
            <person name="Favaro L.C.L."/>
        </authorList>
    </citation>
    <scope>NUCLEOTIDE SEQUENCE [LARGE SCALE GENOMIC DNA]</scope>
    <source>
        <strain evidence="1 2">CCMA-1212</strain>
    </source>
</reference>
<keyword evidence="2" id="KW-1185">Reference proteome</keyword>
<accession>A0ABY2GXK2</accession>
<comment type="caution">
    <text evidence="1">The sequence shown here is derived from an EMBL/GenBank/DDBJ whole genome shotgun (WGS) entry which is preliminary data.</text>
</comment>
<sequence length="140" mass="16087">MASGNSAQSAARQYNIAFQFSFFQRNITINPQKSSNPEREHISLRIQACEEIIQRDADLMARYTGRIYSLVRGHPPIDSDTLEDPNHLLFIAKRMLEALERKKREYQLIGPLQVAGVQVYVDKLTKLLLWLEALIKLQSS</sequence>
<dbReference type="GeneID" id="300579369"/>
<evidence type="ECO:0000313" key="1">
    <source>
        <dbReference type="EMBL" id="TFB00426.1"/>
    </source>
</evidence>
<gene>
    <name evidence="1" type="ORF">CCMA1212_007757</name>
</gene>